<evidence type="ECO:0000313" key="1">
    <source>
        <dbReference type="EMBL" id="KAI5657929.1"/>
    </source>
</evidence>
<organism evidence="1 2">
    <name type="scientific">Catharanthus roseus</name>
    <name type="common">Madagascar periwinkle</name>
    <name type="synonym">Vinca rosea</name>
    <dbReference type="NCBI Taxonomy" id="4058"/>
    <lineage>
        <taxon>Eukaryota</taxon>
        <taxon>Viridiplantae</taxon>
        <taxon>Streptophyta</taxon>
        <taxon>Embryophyta</taxon>
        <taxon>Tracheophyta</taxon>
        <taxon>Spermatophyta</taxon>
        <taxon>Magnoliopsida</taxon>
        <taxon>eudicotyledons</taxon>
        <taxon>Gunneridae</taxon>
        <taxon>Pentapetalae</taxon>
        <taxon>asterids</taxon>
        <taxon>lamiids</taxon>
        <taxon>Gentianales</taxon>
        <taxon>Apocynaceae</taxon>
        <taxon>Rauvolfioideae</taxon>
        <taxon>Vinceae</taxon>
        <taxon>Catharanthinae</taxon>
        <taxon>Catharanthus</taxon>
    </lineage>
</organism>
<reference evidence="2" key="1">
    <citation type="journal article" date="2023" name="Nat. Plants">
        <title>Single-cell RNA sequencing provides a high-resolution roadmap for understanding the multicellular compartmentation of specialized metabolism.</title>
        <authorList>
            <person name="Sun S."/>
            <person name="Shen X."/>
            <person name="Li Y."/>
            <person name="Li Y."/>
            <person name="Wang S."/>
            <person name="Li R."/>
            <person name="Zhang H."/>
            <person name="Shen G."/>
            <person name="Guo B."/>
            <person name="Wei J."/>
            <person name="Xu J."/>
            <person name="St-Pierre B."/>
            <person name="Chen S."/>
            <person name="Sun C."/>
        </authorList>
    </citation>
    <scope>NUCLEOTIDE SEQUENCE [LARGE SCALE GENOMIC DNA]</scope>
</reference>
<keyword evidence="2" id="KW-1185">Reference proteome</keyword>
<name>A0ACC0ACN0_CATRO</name>
<proteinExistence type="predicted"/>
<protein>
    <submittedName>
        <fullName evidence="1">Uncharacterized protein</fullName>
    </submittedName>
</protein>
<dbReference type="EMBL" id="CM044706">
    <property type="protein sequence ID" value="KAI5657929.1"/>
    <property type="molecule type" value="Genomic_DNA"/>
</dbReference>
<accession>A0ACC0ACN0</accession>
<evidence type="ECO:0000313" key="2">
    <source>
        <dbReference type="Proteomes" id="UP001060085"/>
    </source>
</evidence>
<sequence>MTSTNFSSLEQKSCIKTADLMDNKGVGKENSEEVGASQNIKASTFKRVARITGLVPMTWTVSESGGWIHLRDDVISWRVWPNWYYVKHRIRLCDGTTTLWKVMMDLKLGLVSRQTWSNIGSILEHLLEWNKKKFEDIPTRIRNRRLLDELRIGMDWDLKDEAKLELEFDKLFALEERYWKTRSRVDWLLERDKSTVYFHRKASQRQKKNSIGVLKDDSGAEEGMIDKMLTKEEVDALMTPFTPAEVLTVSICPKTS</sequence>
<dbReference type="Proteomes" id="UP001060085">
    <property type="component" value="Linkage Group LG06"/>
</dbReference>
<comment type="caution">
    <text evidence="1">The sequence shown here is derived from an EMBL/GenBank/DDBJ whole genome shotgun (WGS) entry which is preliminary data.</text>
</comment>
<gene>
    <name evidence="1" type="ORF">M9H77_26722</name>
</gene>